<protein>
    <recommendedName>
        <fullName evidence="1">Multi-ubiquitin domain-containing protein</fullName>
    </recommendedName>
</protein>
<evidence type="ECO:0000313" key="2">
    <source>
        <dbReference type="EMBL" id="SIT56151.1"/>
    </source>
</evidence>
<feature type="domain" description="Multi-ubiquitin" evidence="1">
    <location>
        <begin position="29"/>
        <end position="89"/>
    </location>
</feature>
<dbReference type="AlphaFoldDB" id="A0A1R3VBJ8"/>
<sequence>METALENADTKLKSANGSFAVKIFDKNFDFADVTLDDEKVTGAQIALAVGKHPVETFVVLRHLVTGELETLRPTETSVLDKNRVNRFFVVEGSLTYRFFVEGLAMEWPRRKLIARQIKFLAGASDEQALTLESAGADLIFDDDDEVDIGGDEVERFKLRKRKKTVTVIYGGDTEFQLERRTYTTEELMAVFGVPAGYKLDIIGADGDFREMAPGERLKVKDGMEFASHPPVGQSS</sequence>
<gene>
    <name evidence="2" type="ORF">BQ8794_260007</name>
</gene>
<name>A0A1R3VBJ8_9HYPH</name>
<feature type="domain" description="Multi-ubiquitin" evidence="1">
    <location>
        <begin position="96"/>
        <end position="160"/>
    </location>
</feature>
<dbReference type="InterPro" id="IPR027802">
    <property type="entry name" value="Multi-ubiquitin_dom"/>
</dbReference>
<proteinExistence type="predicted"/>
<keyword evidence="3" id="KW-1185">Reference proteome</keyword>
<evidence type="ECO:0000259" key="1">
    <source>
        <dbReference type="Pfam" id="PF14452"/>
    </source>
</evidence>
<accession>A0A1R3VBJ8</accession>
<reference evidence="3" key="1">
    <citation type="submission" date="2017-01" db="EMBL/GenBank/DDBJ databases">
        <authorList>
            <person name="Brunel B."/>
        </authorList>
    </citation>
    <scope>NUCLEOTIDE SEQUENCE [LARGE SCALE GENOMIC DNA]</scope>
</reference>
<dbReference type="Pfam" id="PF14452">
    <property type="entry name" value="Multi_ubiq"/>
    <property type="match status" value="2"/>
</dbReference>
<evidence type="ECO:0000313" key="3">
    <source>
        <dbReference type="Proteomes" id="UP000188388"/>
    </source>
</evidence>
<dbReference type="Proteomes" id="UP000188388">
    <property type="component" value="Unassembled WGS sequence"/>
</dbReference>
<dbReference type="STRING" id="1631249.BQ8794_260007"/>
<organism evidence="2 3">
    <name type="scientific">Mesorhizobium prunaredense</name>
    <dbReference type="NCBI Taxonomy" id="1631249"/>
    <lineage>
        <taxon>Bacteria</taxon>
        <taxon>Pseudomonadati</taxon>
        <taxon>Pseudomonadota</taxon>
        <taxon>Alphaproteobacteria</taxon>
        <taxon>Hyphomicrobiales</taxon>
        <taxon>Phyllobacteriaceae</taxon>
        <taxon>Mesorhizobium</taxon>
    </lineage>
</organism>
<dbReference type="EMBL" id="FTPD01000019">
    <property type="protein sequence ID" value="SIT56151.1"/>
    <property type="molecule type" value="Genomic_DNA"/>
</dbReference>